<keyword evidence="1" id="KW-0472">Membrane</keyword>
<gene>
    <name evidence="2" type="ORF">LCGC14_1895240</name>
</gene>
<comment type="caution">
    <text evidence="2">The sequence shown here is derived from an EMBL/GenBank/DDBJ whole genome shotgun (WGS) entry which is preliminary data.</text>
</comment>
<keyword evidence="1" id="KW-1133">Transmembrane helix</keyword>
<proteinExistence type="predicted"/>
<evidence type="ECO:0000256" key="1">
    <source>
        <dbReference type="SAM" id="Phobius"/>
    </source>
</evidence>
<evidence type="ECO:0000313" key="2">
    <source>
        <dbReference type="EMBL" id="KKL91384.1"/>
    </source>
</evidence>
<accession>A0A0F9FYA0</accession>
<dbReference type="EMBL" id="LAZR01019745">
    <property type="protein sequence ID" value="KKL91384.1"/>
    <property type="molecule type" value="Genomic_DNA"/>
</dbReference>
<reference evidence="2" key="1">
    <citation type="journal article" date="2015" name="Nature">
        <title>Complex archaea that bridge the gap between prokaryotes and eukaryotes.</title>
        <authorList>
            <person name="Spang A."/>
            <person name="Saw J.H."/>
            <person name="Jorgensen S.L."/>
            <person name="Zaremba-Niedzwiedzka K."/>
            <person name="Martijn J."/>
            <person name="Lind A.E."/>
            <person name="van Eijk R."/>
            <person name="Schleper C."/>
            <person name="Guy L."/>
            <person name="Ettema T.J."/>
        </authorList>
    </citation>
    <scope>NUCLEOTIDE SEQUENCE</scope>
</reference>
<name>A0A0F9FYA0_9ZZZZ</name>
<dbReference type="AlphaFoldDB" id="A0A0F9FYA0"/>
<keyword evidence="1" id="KW-0812">Transmembrane</keyword>
<protein>
    <submittedName>
        <fullName evidence="2">Uncharacterized protein</fullName>
    </submittedName>
</protein>
<organism evidence="2">
    <name type="scientific">marine sediment metagenome</name>
    <dbReference type="NCBI Taxonomy" id="412755"/>
    <lineage>
        <taxon>unclassified sequences</taxon>
        <taxon>metagenomes</taxon>
        <taxon>ecological metagenomes</taxon>
    </lineage>
</organism>
<feature type="transmembrane region" description="Helical" evidence="1">
    <location>
        <begin position="31"/>
        <end position="51"/>
    </location>
</feature>
<sequence length="63" mass="6940">MSHGQATGLFAMACWWGASWSAAYWPEVWWVPSLCQGIFAVGGGVFVYGWMLDQGGVKVEKIK</sequence>